<dbReference type="Proteomes" id="UP001354073">
    <property type="component" value="Unassembled WGS sequence"/>
</dbReference>
<name>A0ACC7RGR2_9VIBR</name>
<dbReference type="EMBL" id="JAVHXJ020000275">
    <property type="protein sequence ID" value="MGI1900962.1"/>
    <property type="molecule type" value="Genomic_DNA"/>
</dbReference>
<feature type="non-terminal residue" evidence="1">
    <location>
        <position position="143"/>
    </location>
</feature>
<evidence type="ECO:0000313" key="2">
    <source>
        <dbReference type="Proteomes" id="UP001354073"/>
    </source>
</evidence>
<sequence length="143" mass="16225">MSKIYHSGWQTQFTQLDDKDSDFLREALSLLSQVSRSALDNSDALITHVSRLIAEIDNKLSKQMDELLHHPEFEALQTNWLGLQGLATLPVNYQRTQLKLLNMSWEEVSSDVNQAYSTKTSELYNKIGNQELNTLGGHPFGCL</sequence>
<proteinExistence type="predicted"/>
<protein>
    <submittedName>
        <fullName evidence="1">Type VI secretion system contractile sheath domain-containing protein</fullName>
    </submittedName>
</protein>
<evidence type="ECO:0000313" key="1">
    <source>
        <dbReference type="EMBL" id="MGI1900962.1"/>
    </source>
</evidence>
<gene>
    <name evidence="1" type="ORF">REH74_025885</name>
</gene>
<reference evidence="1" key="1">
    <citation type="submission" date="2024-11" db="EMBL/GenBank/DDBJ databases">
        <title>Identification of new Vibrio campbellii strains harboring the pVA1 plasmid isolated from Penaeus vannamei postlarvae affected by outbreaks of acute hepatopancreatic necrosis disease (AHPND) in Mexico.</title>
        <authorList>
            <person name="Gomez-Gil B."/>
            <person name="Enciso-Ibarra J."/>
        </authorList>
    </citation>
    <scope>NUCLEOTIDE SEQUENCE</scope>
    <source>
        <strain evidence="1">M270204</strain>
    </source>
</reference>
<accession>A0ACC7RGR2</accession>
<organism evidence="1 2">
    <name type="scientific">Vibrio campbellii</name>
    <dbReference type="NCBI Taxonomy" id="680"/>
    <lineage>
        <taxon>Bacteria</taxon>
        <taxon>Pseudomonadati</taxon>
        <taxon>Pseudomonadota</taxon>
        <taxon>Gammaproteobacteria</taxon>
        <taxon>Vibrionales</taxon>
        <taxon>Vibrionaceae</taxon>
        <taxon>Vibrio</taxon>
    </lineage>
</organism>
<comment type="caution">
    <text evidence="1">The sequence shown here is derived from an EMBL/GenBank/DDBJ whole genome shotgun (WGS) entry which is preliminary data.</text>
</comment>